<evidence type="ECO:0000313" key="2">
    <source>
        <dbReference type="Proteomes" id="UP001283361"/>
    </source>
</evidence>
<dbReference type="Proteomes" id="UP001283361">
    <property type="component" value="Unassembled WGS sequence"/>
</dbReference>
<sequence length="110" mass="12517">MDIKCLIEDELYENLRGRFLHHGRGRPKMLPPIDHVSNKLLVQLAYLKEEGQKPDRVITNWLTEIQPDVGLMAASESHFSHLAVTAKKKFVALPADEVDTFLQQHVTCLA</sequence>
<comment type="caution">
    <text evidence="1">The sequence shown here is derived from an EMBL/GenBank/DDBJ whole genome shotgun (WGS) entry which is preliminary data.</text>
</comment>
<dbReference type="EMBL" id="JAWDGP010004435">
    <property type="protein sequence ID" value="KAK3764508.1"/>
    <property type="molecule type" value="Genomic_DNA"/>
</dbReference>
<proteinExistence type="predicted"/>
<name>A0AAE0Z828_9GAST</name>
<keyword evidence="2" id="KW-1185">Reference proteome</keyword>
<protein>
    <submittedName>
        <fullName evidence="1">Uncharacterized protein</fullName>
    </submittedName>
</protein>
<dbReference type="AlphaFoldDB" id="A0AAE0Z828"/>
<accession>A0AAE0Z828</accession>
<gene>
    <name evidence="1" type="ORF">RRG08_009190</name>
</gene>
<organism evidence="1 2">
    <name type="scientific">Elysia crispata</name>
    <name type="common">lettuce slug</name>
    <dbReference type="NCBI Taxonomy" id="231223"/>
    <lineage>
        <taxon>Eukaryota</taxon>
        <taxon>Metazoa</taxon>
        <taxon>Spiralia</taxon>
        <taxon>Lophotrochozoa</taxon>
        <taxon>Mollusca</taxon>
        <taxon>Gastropoda</taxon>
        <taxon>Heterobranchia</taxon>
        <taxon>Euthyneura</taxon>
        <taxon>Panpulmonata</taxon>
        <taxon>Sacoglossa</taxon>
        <taxon>Placobranchoidea</taxon>
        <taxon>Plakobranchidae</taxon>
        <taxon>Elysia</taxon>
    </lineage>
</organism>
<evidence type="ECO:0000313" key="1">
    <source>
        <dbReference type="EMBL" id="KAK3764508.1"/>
    </source>
</evidence>
<reference evidence="1" key="1">
    <citation type="journal article" date="2023" name="G3 (Bethesda)">
        <title>A reference genome for the long-term kleptoplast-retaining sea slug Elysia crispata morphotype clarki.</title>
        <authorList>
            <person name="Eastman K.E."/>
            <person name="Pendleton A.L."/>
            <person name="Shaikh M.A."/>
            <person name="Suttiyut T."/>
            <person name="Ogas R."/>
            <person name="Tomko P."/>
            <person name="Gavelis G."/>
            <person name="Widhalm J.R."/>
            <person name="Wisecaver J.H."/>
        </authorList>
    </citation>
    <scope>NUCLEOTIDE SEQUENCE</scope>
    <source>
        <strain evidence="1">ECLA1</strain>
    </source>
</reference>